<dbReference type="Proteomes" id="UP000887577">
    <property type="component" value="Unplaced"/>
</dbReference>
<keyword evidence="2" id="KW-1185">Reference proteome</keyword>
<feature type="compositionally biased region" description="Pro residues" evidence="1">
    <location>
        <begin position="75"/>
        <end position="97"/>
    </location>
</feature>
<evidence type="ECO:0000313" key="3">
    <source>
        <dbReference type="WBParaSite" id="PSU_v2.g15107.t1"/>
    </source>
</evidence>
<protein>
    <submittedName>
        <fullName evidence="3">Uncharacterized protein</fullName>
    </submittedName>
</protein>
<name>A0A914Y8M5_9BILA</name>
<feature type="region of interest" description="Disordered" evidence="1">
    <location>
        <begin position="1"/>
        <end position="102"/>
    </location>
</feature>
<dbReference type="AlphaFoldDB" id="A0A914Y8M5"/>
<proteinExistence type="predicted"/>
<dbReference type="WBParaSite" id="PSU_v2.g15107.t1">
    <property type="protein sequence ID" value="PSU_v2.g15107.t1"/>
    <property type="gene ID" value="PSU_v2.g15107"/>
</dbReference>
<feature type="compositionally biased region" description="Low complexity" evidence="1">
    <location>
        <begin position="33"/>
        <end position="46"/>
    </location>
</feature>
<feature type="compositionally biased region" description="Polar residues" evidence="1">
    <location>
        <begin position="1"/>
        <end position="11"/>
    </location>
</feature>
<sequence length="165" mass="17664">MSGSSNTTPSGKHSKRFVNPETGDILDIPAGYQPAAPEPIAQEAHPTAPVTNGTSVAADPPSTPDAPQPQSTTVTPPPVPVQSPSPRPAEVPRPPSEAPVSSILATFQQQPIEDWRNLELPTESNTSPVMLLKMALLANYTLPQWNQLKTFMVMKNMKPAAQIQK</sequence>
<organism evidence="2 3">
    <name type="scientific">Panagrolaimus superbus</name>
    <dbReference type="NCBI Taxonomy" id="310955"/>
    <lineage>
        <taxon>Eukaryota</taxon>
        <taxon>Metazoa</taxon>
        <taxon>Ecdysozoa</taxon>
        <taxon>Nematoda</taxon>
        <taxon>Chromadorea</taxon>
        <taxon>Rhabditida</taxon>
        <taxon>Tylenchina</taxon>
        <taxon>Panagrolaimomorpha</taxon>
        <taxon>Panagrolaimoidea</taxon>
        <taxon>Panagrolaimidae</taxon>
        <taxon>Panagrolaimus</taxon>
    </lineage>
</organism>
<accession>A0A914Y8M5</accession>
<evidence type="ECO:0000256" key="1">
    <source>
        <dbReference type="SAM" id="MobiDB-lite"/>
    </source>
</evidence>
<evidence type="ECO:0000313" key="2">
    <source>
        <dbReference type="Proteomes" id="UP000887577"/>
    </source>
</evidence>
<reference evidence="3" key="1">
    <citation type="submission" date="2022-11" db="UniProtKB">
        <authorList>
            <consortium name="WormBaseParasite"/>
        </authorList>
    </citation>
    <scope>IDENTIFICATION</scope>
</reference>